<dbReference type="EMBL" id="KK116961">
    <property type="protein sequence ID" value="KFM69192.1"/>
    <property type="molecule type" value="Genomic_DNA"/>
</dbReference>
<dbReference type="OMA" id="GENICDC"/>
<sequence length="236" mass="26215">MFGRAYCACPNKNLQFDYDTKTCKDCQCGVYGFGCRTTNGTKECVCGYRTGDKNGFCVECDCLTNSFGCFFDENGKHCICAEGFSSLFGECKECDCGPHQIDCKYHRGGPICRCQLGFAEKNQKCQDMCNDTHTCQNGGECVEQVCNCRTGTSGNFCETLNECKSWGDCGDHESVMCIYSQNTNETTCACKNKTLAFDNENKICRECDCGPHGDCSYRYGKKCKCHEGYAEFEGTC</sequence>
<name>A0A087TVQ3_STEMI</name>
<dbReference type="AlphaFoldDB" id="A0A087TVQ3"/>
<protein>
    <submittedName>
        <fullName evidence="2">Teneurin-3</fullName>
    </submittedName>
</protein>
<dbReference type="Proteomes" id="UP000054359">
    <property type="component" value="Unassembled WGS sequence"/>
</dbReference>
<reference evidence="2 3" key="1">
    <citation type="submission" date="2013-11" db="EMBL/GenBank/DDBJ databases">
        <title>Genome sequencing of Stegodyphus mimosarum.</title>
        <authorList>
            <person name="Bechsgaard J."/>
        </authorList>
    </citation>
    <scope>NUCLEOTIDE SEQUENCE [LARGE SCALE GENOMIC DNA]</scope>
</reference>
<dbReference type="OrthoDB" id="6421645at2759"/>
<accession>A0A087TVQ3</accession>
<dbReference type="STRING" id="407821.A0A087TVQ3"/>
<organism evidence="2 3">
    <name type="scientific">Stegodyphus mimosarum</name>
    <name type="common">African social velvet spider</name>
    <dbReference type="NCBI Taxonomy" id="407821"/>
    <lineage>
        <taxon>Eukaryota</taxon>
        <taxon>Metazoa</taxon>
        <taxon>Ecdysozoa</taxon>
        <taxon>Arthropoda</taxon>
        <taxon>Chelicerata</taxon>
        <taxon>Arachnida</taxon>
        <taxon>Araneae</taxon>
        <taxon>Araneomorphae</taxon>
        <taxon>Entelegynae</taxon>
        <taxon>Eresoidea</taxon>
        <taxon>Eresidae</taxon>
        <taxon>Stegodyphus</taxon>
    </lineage>
</organism>
<gene>
    <name evidence="2" type="ORF">X975_22017</name>
</gene>
<keyword evidence="3" id="KW-1185">Reference proteome</keyword>
<dbReference type="InterPro" id="IPR000742">
    <property type="entry name" value="EGF"/>
</dbReference>
<dbReference type="PROSITE" id="PS00022">
    <property type="entry name" value="EGF_1"/>
    <property type="match status" value="1"/>
</dbReference>
<evidence type="ECO:0000259" key="1">
    <source>
        <dbReference type="PROSITE" id="PS00022"/>
    </source>
</evidence>
<proteinExistence type="predicted"/>
<evidence type="ECO:0000313" key="2">
    <source>
        <dbReference type="EMBL" id="KFM69192.1"/>
    </source>
</evidence>
<feature type="domain" description="EGF-like" evidence="1">
    <location>
        <begin position="146"/>
        <end position="157"/>
    </location>
</feature>
<feature type="non-terminal residue" evidence="2">
    <location>
        <position position="236"/>
    </location>
</feature>
<evidence type="ECO:0000313" key="3">
    <source>
        <dbReference type="Proteomes" id="UP000054359"/>
    </source>
</evidence>